<organism evidence="3 4">
    <name type="scientific">Anser cygnoides</name>
    <name type="common">Swan goose</name>
    <dbReference type="NCBI Taxonomy" id="8845"/>
    <lineage>
        <taxon>Eukaryota</taxon>
        <taxon>Metazoa</taxon>
        <taxon>Chordata</taxon>
        <taxon>Craniata</taxon>
        <taxon>Vertebrata</taxon>
        <taxon>Euteleostomi</taxon>
        <taxon>Archelosauria</taxon>
        <taxon>Archosauria</taxon>
        <taxon>Dinosauria</taxon>
        <taxon>Saurischia</taxon>
        <taxon>Theropoda</taxon>
        <taxon>Coelurosauria</taxon>
        <taxon>Aves</taxon>
        <taxon>Neognathae</taxon>
        <taxon>Galloanserae</taxon>
        <taxon>Anseriformes</taxon>
        <taxon>Anatidae</taxon>
        <taxon>Anserinae</taxon>
        <taxon>Anser</taxon>
    </lineage>
</organism>
<feature type="region of interest" description="Disordered" evidence="1">
    <location>
        <begin position="338"/>
        <end position="368"/>
    </location>
</feature>
<name>A0A8B9D545_ANSCY</name>
<dbReference type="PANTHER" id="PTHR33772:SF2">
    <property type="entry name" value="RIKEN CDNA 4930579F01 GENE"/>
    <property type="match status" value="1"/>
</dbReference>
<feature type="compositionally biased region" description="Basic and acidic residues" evidence="1">
    <location>
        <begin position="345"/>
        <end position="368"/>
    </location>
</feature>
<evidence type="ECO:0000313" key="3">
    <source>
        <dbReference type="Ensembl" id="ENSACDP00005001142.1"/>
    </source>
</evidence>
<dbReference type="AlphaFoldDB" id="A0A8B9D545"/>
<protein>
    <submittedName>
        <fullName evidence="3">Uncharacterized protein</fullName>
    </submittedName>
</protein>
<dbReference type="PANTHER" id="PTHR33772">
    <property type="entry name" value="THYMUS, BRAIN AND TESTES-ASSOCIATED"/>
    <property type="match status" value="1"/>
</dbReference>
<dbReference type="Ensembl" id="ENSACDT00005001367.1">
    <property type="protein sequence ID" value="ENSACDP00005001142.1"/>
    <property type="gene ID" value="ENSACDG00005000794.1"/>
</dbReference>
<feature type="signal peptide" evidence="2">
    <location>
        <begin position="1"/>
        <end position="28"/>
    </location>
</feature>
<evidence type="ECO:0000256" key="1">
    <source>
        <dbReference type="SAM" id="MobiDB-lite"/>
    </source>
</evidence>
<reference evidence="3" key="1">
    <citation type="submission" date="2025-08" db="UniProtKB">
        <authorList>
            <consortium name="Ensembl"/>
        </authorList>
    </citation>
    <scope>IDENTIFICATION</scope>
</reference>
<evidence type="ECO:0000256" key="2">
    <source>
        <dbReference type="SAM" id="SignalP"/>
    </source>
</evidence>
<feature type="region of interest" description="Disordered" evidence="1">
    <location>
        <begin position="184"/>
        <end position="243"/>
    </location>
</feature>
<evidence type="ECO:0000313" key="4">
    <source>
        <dbReference type="Proteomes" id="UP000694521"/>
    </source>
</evidence>
<feature type="region of interest" description="Disordered" evidence="1">
    <location>
        <begin position="34"/>
        <end position="61"/>
    </location>
</feature>
<feature type="region of interest" description="Disordered" evidence="1">
    <location>
        <begin position="385"/>
        <end position="431"/>
    </location>
</feature>
<keyword evidence="2" id="KW-0732">Signal</keyword>
<keyword evidence="4" id="KW-1185">Reference proteome</keyword>
<feature type="chain" id="PRO_5034387548" evidence="2">
    <location>
        <begin position="29"/>
        <end position="431"/>
    </location>
</feature>
<dbReference type="Proteomes" id="UP000694521">
    <property type="component" value="Unplaced"/>
</dbReference>
<dbReference type="Pfam" id="PF15256">
    <property type="entry name" value="SPATIAL"/>
    <property type="match status" value="1"/>
</dbReference>
<accession>A0A8B9D545</accession>
<sequence>MQSVAPSSLALANLSLLMSTAMMREAPAALQPMITERPTPPRPKTAQHLASAGEQKSQPALQEDALQENKDGHTMNTILRLGCEPELNHSVPRNHRRYSDSSCAGGKYYFSRNIPHPRMVCHIPGLNNVPVCIVRNSVLQEQAHADGTAIPKREASQERVLSGNAAGSSLASSYLPRLEAVVQRAPGSSQSVTQNREGLADVPKRTQSNPTSPEKLLKKRSQTSAQPAAVQGAHESLTQPSSPFANLTHSPYVQENVNFIPSYLDREIKVLEKLSKVLQTDSLTEIQNWLLRASLKEKDLMSNLIYSELADKDVLNNQPPAMKEGAAENTNIHCLLKPHPPPWRGPEREMNNRPSTKESEASQNMKHEKDAERIIFSRLRNRCPAHADTLSPGKNLGQQRAGSGNKRESCFHTPPNNRHLPSRAVPPPHSH</sequence>
<dbReference type="InterPro" id="IPR037394">
    <property type="entry name" value="TBATA-like"/>
</dbReference>
<proteinExistence type="predicted"/>
<feature type="compositionally biased region" description="Polar residues" evidence="1">
    <location>
        <begin position="186"/>
        <end position="196"/>
    </location>
</feature>
<reference evidence="3" key="2">
    <citation type="submission" date="2025-09" db="UniProtKB">
        <authorList>
            <consortium name="Ensembl"/>
        </authorList>
    </citation>
    <scope>IDENTIFICATION</scope>
</reference>